<accession>A0A372LDB9</accession>
<dbReference type="Pfam" id="PF01497">
    <property type="entry name" value="Peripla_BP_2"/>
    <property type="match status" value="1"/>
</dbReference>
<protein>
    <submittedName>
        <fullName evidence="3">Cobalamin-binding protein</fullName>
    </submittedName>
</protein>
<evidence type="ECO:0000313" key="3">
    <source>
        <dbReference type="EMBL" id="RFU63999.1"/>
    </source>
</evidence>
<comment type="caution">
    <text evidence="3">The sequence shown here is derived from an EMBL/GenBank/DDBJ whole genome shotgun (WGS) entry which is preliminary data.</text>
</comment>
<dbReference type="AlphaFoldDB" id="A0A372LDB9"/>
<dbReference type="InterPro" id="IPR050902">
    <property type="entry name" value="ABC_Transporter_SBP"/>
</dbReference>
<dbReference type="OrthoDB" id="9787772at2"/>
<name>A0A372LDB9_9BACI</name>
<organism evidence="3 4">
    <name type="scientific">Peribacillus glennii</name>
    <dbReference type="NCBI Taxonomy" id="2303991"/>
    <lineage>
        <taxon>Bacteria</taxon>
        <taxon>Bacillati</taxon>
        <taxon>Bacillota</taxon>
        <taxon>Bacilli</taxon>
        <taxon>Bacillales</taxon>
        <taxon>Bacillaceae</taxon>
        <taxon>Peribacillus</taxon>
    </lineage>
</organism>
<dbReference type="CDD" id="cd01144">
    <property type="entry name" value="BtuF"/>
    <property type="match status" value="1"/>
</dbReference>
<dbReference type="PANTHER" id="PTHR30535">
    <property type="entry name" value="VITAMIN B12-BINDING PROTEIN"/>
    <property type="match status" value="1"/>
</dbReference>
<evidence type="ECO:0000259" key="2">
    <source>
        <dbReference type="PROSITE" id="PS50983"/>
    </source>
</evidence>
<dbReference type="SUPFAM" id="SSF53807">
    <property type="entry name" value="Helical backbone' metal receptor"/>
    <property type="match status" value="1"/>
</dbReference>
<sequence length="267" mass="30018">MKIISICPSNTELCAYLGIQDRLIAVDDYSDWPQSVASLPRVGPDLSINMDMVQGLQPDLVLASLSVPGMEKNITELEKRNIPHIVLNPQSLMDIANDLRTLGRAVGEAARGEDKAAEFLQIIERFQAISDTITNKPSLYWEWWPNPLFSPGGINWLTEISRLAGAYNLLEDIELASVQVKPEEIIQLNPDFICLAWVGVPEEKIKPDLVKKRNGWAELDAVKKDNILVLEEPLYCRPSPRLIEGLIKLAKNLHPKEYMDLEIHMSA</sequence>
<dbReference type="Gene3D" id="3.40.50.1980">
    <property type="entry name" value="Nitrogenase molybdenum iron protein domain"/>
    <property type="match status" value="2"/>
</dbReference>
<comment type="similarity">
    <text evidence="1">Belongs to the bacterial solute-binding protein 8 family.</text>
</comment>
<proteinExistence type="inferred from homology"/>
<evidence type="ECO:0000313" key="4">
    <source>
        <dbReference type="Proteomes" id="UP000262939"/>
    </source>
</evidence>
<dbReference type="PROSITE" id="PS50983">
    <property type="entry name" value="FE_B12_PBP"/>
    <property type="match status" value="1"/>
</dbReference>
<dbReference type="PANTHER" id="PTHR30535:SF34">
    <property type="entry name" value="MOLYBDATE-BINDING PROTEIN MOLA"/>
    <property type="match status" value="1"/>
</dbReference>
<dbReference type="InterPro" id="IPR002491">
    <property type="entry name" value="ABC_transptr_periplasmic_BD"/>
</dbReference>
<evidence type="ECO:0000256" key="1">
    <source>
        <dbReference type="ARBA" id="ARBA00008814"/>
    </source>
</evidence>
<dbReference type="Proteomes" id="UP000262939">
    <property type="component" value="Unassembled WGS sequence"/>
</dbReference>
<keyword evidence="4" id="KW-1185">Reference proteome</keyword>
<gene>
    <name evidence="3" type="ORF">D0466_09875</name>
</gene>
<feature type="domain" description="Fe/B12 periplasmic-binding" evidence="2">
    <location>
        <begin position="2"/>
        <end position="257"/>
    </location>
</feature>
<dbReference type="EMBL" id="QVTD01000005">
    <property type="protein sequence ID" value="RFU63999.1"/>
    <property type="molecule type" value="Genomic_DNA"/>
</dbReference>
<reference evidence="3 4" key="1">
    <citation type="submission" date="2018-08" db="EMBL/GenBank/DDBJ databases">
        <title>Bacillus chawlae sp. nov., Bacillus glennii sp. nov., and Bacillus saganii sp. nov. Isolated from the Vehicle Assembly Building at Kennedy Space Center where the Viking Spacecraft were Assembled.</title>
        <authorList>
            <person name="Seuylemezian A."/>
            <person name="Vaishampayan P."/>
        </authorList>
    </citation>
    <scope>NUCLEOTIDE SEQUENCE [LARGE SCALE GENOMIC DNA]</scope>
    <source>
        <strain evidence="3 4">V44-8</strain>
    </source>
</reference>
<dbReference type="RefSeq" id="WP_117322635.1">
    <property type="nucleotide sequence ID" value="NZ_QVTD01000005.1"/>
</dbReference>